<feature type="repeat" description="WD" evidence="3">
    <location>
        <begin position="1048"/>
        <end position="1089"/>
    </location>
</feature>
<feature type="repeat" description="WD" evidence="3">
    <location>
        <begin position="724"/>
        <end position="765"/>
    </location>
</feature>
<dbReference type="AlphaFoldDB" id="A0A5B9W9B9"/>
<evidence type="ECO:0000256" key="3">
    <source>
        <dbReference type="PROSITE-ProRule" id="PRU00221"/>
    </source>
</evidence>
<dbReference type="InterPro" id="IPR001680">
    <property type="entry name" value="WD40_rpt"/>
</dbReference>
<dbReference type="Gene3D" id="3.30.200.20">
    <property type="entry name" value="Phosphorylase Kinase, domain 1"/>
    <property type="match status" value="1"/>
</dbReference>
<evidence type="ECO:0000259" key="5">
    <source>
        <dbReference type="PROSITE" id="PS50011"/>
    </source>
</evidence>
<dbReference type="SMART" id="SM00320">
    <property type="entry name" value="WD40"/>
    <property type="match status" value="14"/>
</dbReference>
<name>A0A5B9W9B9_9BACT</name>
<keyword evidence="6" id="KW-0808">Transferase</keyword>
<dbReference type="Pfam" id="PF00069">
    <property type="entry name" value="Pkinase"/>
    <property type="match status" value="1"/>
</dbReference>
<dbReference type="InterPro" id="IPR008271">
    <property type="entry name" value="Ser/Thr_kinase_AS"/>
</dbReference>
<dbReference type="InterPro" id="IPR036322">
    <property type="entry name" value="WD40_repeat_dom_sf"/>
</dbReference>
<dbReference type="InterPro" id="IPR011047">
    <property type="entry name" value="Quinoprotein_ADH-like_sf"/>
</dbReference>
<dbReference type="CDD" id="cd14014">
    <property type="entry name" value="STKc_PknB_like"/>
    <property type="match status" value="1"/>
</dbReference>
<evidence type="ECO:0000313" key="7">
    <source>
        <dbReference type="Proteomes" id="UP000324233"/>
    </source>
</evidence>
<dbReference type="InterPro" id="IPR020472">
    <property type="entry name" value="WD40_PAC1"/>
</dbReference>
<evidence type="ECO:0000256" key="1">
    <source>
        <dbReference type="ARBA" id="ARBA00022574"/>
    </source>
</evidence>
<dbReference type="Proteomes" id="UP000324233">
    <property type="component" value="Chromosome"/>
</dbReference>
<feature type="repeat" description="WD" evidence="3">
    <location>
        <begin position="682"/>
        <end position="723"/>
    </location>
</feature>
<dbReference type="EC" id="2.7.11.1" evidence="6"/>
<dbReference type="PANTHER" id="PTHR19848">
    <property type="entry name" value="WD40 REPEAT PROTEIN"/>
    <property type="match status" value="1"/>
</dbReference>
<dbReference type="PROSITE" id="PS50011">
    <property type="entry name" value="PROTEIN_KINASE_DOM"/>
    <property type="match status" value="1"/>
</dbReference>
<evidence type="ECO:0000256" key="2">
    <source>
        <dbReference type="ARBA" id="ARBA00022737"/>
    </source>
</evidence>
<sequence>MTSVPAGLPTEGPDRERRLNEAIAAYLEAVERGEAPDRAAILGRAPDLEAELASFFANLDHLERLSPAILPFPASTQQLPPADPPAPSGAVDPPRSIPGPVRYFGDYEILDVLARGGMGIVYRARQVSLDRTIALKMTREGRSASPEDLVRFRLEAGAVALLDHPNIVPIYESGEHEGYHYYSMKLVEGGDLAAWMGRFRGDFRASARLMATVARAVHYAHRRGILHRDLKPANIMLAGRAADPPDRLIPVVADFGLAKHLGSAESHGLTTSGSVVGTPGYMAPEQAEGKSRSASTAVDIHALGAILFEMLAGRPLFRGETVVATLQLIREAEAPRLRSIDPLIPRDLETIVATCLRKSPEDRYPSAEALAEDLERWLDDRPIRARPASIAERAARWARRRPAVAASLALAAVATIATALAIRGHATAARAESERDAEATRRVQAEAGLGEAAKSSAFELVAAAERAWEGDDPSSADEWLDRCPEPHRGWEWYHLRRRFHSELLTLRGHNGFLCAASFKPNGEQVACVGEPAGLFLWDAQAGRAIRHIPGHDGLSYGLAFDRSGTRLAVARPGGWLGVYELKDGSTLASFQAHRGWAAAVAFSEDGTKLASSGQDGIVRLWDLAASPWPSTAASGRTFRGHAGPVFGVALSADGRRIASAGDDGAVRIWSIADPGDVAERVLRGHAGVVRAVTFHPSEPVLASAGEDRVVRVWDIETGSERLRFGDFGNRVDGLAYSPDGRRIATACLDRSVRVWDARTGELQATFHGHAAPVFSVRFSPDGSRLASASQDACVKVWDLRNEPGSRLLAEVPHAGAESDRPGWVGGLAFHPSGVELAVGGVRRSLVVWNPRSGAIRRDPHTGWPATLSVRYSPEGQRLAVAGTDRVLRILDATTLDEIASAEDYNEGIASLAFHPSGKVLATGGGDPLRVVQEPSGKMPSADGRPRSITLRDPATGSPLRTLSGHVGSIHALAYTRKGDRLISAGSDGLIRVWDHGSGRLVRTLNVTEAGGPVHALAVSPDGRILASAGAGKVIELWDLETGRRLRTLAGHSNWILALTFHPDGSRLASAGGDRTIRIWDPETGREALTLRGHRDRVHGLAFSPDGRVLASASADGAVRVWEAEDRPTGEAMH</sequence>
<dbReference type="SUPFAM" id="SSF56112">
    <property type="entry name" value="Protein kinase-like (PK-like)"/>
    <property type="match status" value="1"/>
</dbReference>
<feature type="repeat" description="WD" evidence="3">
    <location>
        <begin position="962"/>
        <end position="1003"/>
    </location>
</feature>
<dbReference type="PROSITE" id="PS00108">
    <property type="entry name" value="PROTEIN_KINASE_ST"/>
    <property type="match status" value="1"/>
</dbReference>
<gene>
    <name evidence="6" type="primary">prkC_47</name>
    <name evidence="6" type="ORF">OJF2_58150</name>
</gene>
<evidence type="ECO:0000256" key="4">
    <source>
        <dbReference type="SAM" id="MobiDB-lite"/>
    </source>
</evidence>
<dbReference type="GO" id="GO:0005524">
    <property type="term" value="F:ATP binding"/>
    <property type="evidence" value="ECO:0007669"/>
    <property type="project" value="InterPro"/>
</dbReference>
<protein>
    <submittedName>
        <fullName evidence="6">Serine/threonine-protein kinase PrkC</fullName>
        <ecNumber evidence="6">2.7.11.1</ecNumber>
    </submittedName>
</protein>
<dbReference type="SMART" id="SM00220">
    <property type="entry name" value="S_TKc"/>
    <property type="match status" value="1"/>
</dbReference>
<keyword evidence="7" id="KW-1185">Reference proteome</keyword>
<accession>A0A5B9W9B9</accession>
<organism evidence="6 7">
    <name type="scientific">Aquisphaera giovannonii</name>
    <dbReference type="NCBI Taxonomy" id="406548"/>
    <lineage>
        <taxon>Bacteria</taxon>
        <taxon>Pseudomonadati</taxon>
        <taxon>Planctomycetota</taxon>
        <taxon>Planctomycetia</taxon>
        <taxon>Isosphaerales</taxon>
        <taxon>Isosphaeraceae</taxon>
        <taxon>Aquisphaera</taxon>
    </lineage>
</organism>
<feature type="repeat" description="WD" evidence="3">
    <location>
        <begin position="1090"/>
        <end position="1122"/>
    </location>
</feature>
<dbReference type="InterPro" id="IPR011009">
    <property type="entry name" value="Kinase-like_dom_sf"/>
</dbReference>
<feature type="region of interest" description="Disordered" evidence="4">
    <location>
        <begin position="73"/>
        <end position="95"/>
    </location>
</feature>
<feature type="domain" description="Protein kinase" evidence="5">
    <location>
        <begin position="107"/>
        <end position="378"/>
    </location>
</feature>
<dbReference type="InterPro" id="IPR015943">
    <property type="entry name" value="WD40/YVTN_repeat-like_dom_sf"/>
</dbReference>
<reference evidence="6 7" key="1">
    <citation type="submission" date="2019-08" db="EMBL/GenBank/DDBJ databases">
        <title>Deep-cultivation of Planctomycetes and their phenomic and genomic characterization uncovers novel biology.</title>
        <authorList>
            <person name="Wiegand S."/>
            <person name="Jogler M."/>
            <person name="Boedeker C."/>
            <person name="Pinto D."/>
            <person name="Vollmers J."/>
            <person name="Rivas-Marin E."/>
            <person name="Kohn T."/>
            <person name="Peeters S.H."/>
            <person name="Heuer A."/>
            <person name="Rast P."/>
            <person name="Oberbeckmann S."/>
            <person name="Bunk B."/>
            <person name="Jeske O."/>
            <person name="Meyerdierks A."/>
            <person name="Storesund J.E."/>
            <person name="Kallscheuer N."/>
            <person name="Luecker S."/>
            <person name="Lage O.M."/>
            <person name="Pohl T."/>
            <person name="Merkel B.J."/>
            <person name="Hornburger P."/>
            <person name="Mueller R.-W."/>
            <person name="Bruemmer F."/>
            <person name="Labrenz M."/>
            <person name="Spormann A.M."/>
            <person name="Op den Camp H."/>
            <person name="Overmann J."/>
            <person name="Amann R."/>
            <person name="Jetten M.S.M."/>
            <person name="Mascher T."/>
            <person name="Medema M.H."/>
            <person name="Devos D.P."/>
            <person name="Kaster A.-K."/>
            <person name="Ovreas L."/>
            <person name="Rohde M."/>
            <person name="Galperin M.Y."/>
            <person name="Jogler C."/>
        </authorList>
    </citation>
    <scope>NUCLEOTIDE SEQUENCE [LARGE SCALE GENOMIC DNA]</scope>
    <source>
        <strain evidence="6 7">OJF2</strain>
    </source>
</reference>
<dbReference type="Gene3D" id="1.10.510.10">
    <property type="entry name" value="Transferase(Phosphotransferase) domain 1"/>
    <property type="match status" value="1"/>
</dbReference>
<dbReference type="PROSITE" id="PS50294">
    <property type="entry name" value="WD_REPEATS_REGION"/>
    <property type="match status" value="9"/>
</dbReference>
<feature type="repeat" description="WD" evidence="3">
    <location>
        <begin position="638"/>
        <end position="679"/>
    </location>
</feature>
<dbReference type="CDD" id="cd00200">
    <property type="entry name" value="WD40"/>
    <property type="match status" value="2"/>
</dbReference>
<dbReference type="PROSITE" id="PS50082">
    <property type="entry name" value="WD_REPEATS_2"/>
    <property type="match status" value="10"/>
</dbReference>
<dbReference type="InterPro" id="IPR000719">
    <property type="entry name" value="Prot_kinase_dom"/>
</dbReference>
<dbReference type="Gene3D" id="2.130.10.10">
    <property type="entry name" value="YVTN repeat-like/Quinoprotein amine dehydrogenase"/>
    <property type="match status" value="5"/>
</dbReference>
<feature type="repeat" description="WD" evidence="3">
    <location>
        <begin position="506"/>
        <end position="547"/>
    </location>
</feature>
<feature type="repeat" description="WD" evidence="3">
    <location>
        <begin position="1006"/>
        <end position="1047"/>
    </location>
</feature>
<keyword evidence="1 3" id="KW-0853">WD repeat</keyword>
<keyword evidence="2" id="KW-0677">Repeat</keyword>
<dbReference type="SUPFAM" id="SSF50978">
    <property type="entry name" value="WD40 repeat-like"/>
    <property type="match status" value="1"/>
</dbReference>
<feature type="repeat" description="WD" evidence="3">
    <location>
        <begin position="590"/>
        <end position="623"/>
    </location>
</feature>
<dbReference type="KEGG" id="agv:OJF2_58150"/>
<dbReference type="RefSeq" id="WP_148596816.1">
    <property type="nucleotide sequence ID" value="NZ_CP042997.1"/>
</dbReference>
<feature type="region of interest" description="Disordered" evidence="4">
    <location>
        <begin position="265"/>
        <end position="293"/>
    </location>
</feature>
<dbReference type="EMBL" id="CP042997">
    <property type="protein sequence ID" value="QEH37228.1"/>
    <property type="molecule type" value="Genomic_DNA"/>
</dbReference>
<dbReference type="InterPro" id="IPR019775">
    <property type="entry name" value="WD40_repeat_CS"/>
</dbReference>
<dbReference type="PROSITE" id="PS00678">
    <property type="entry name" value="WD_REPEATS_1"/>
    <property type="match status" value="4"/>
</dbReference>
<keyword evidence="6" id="KW-0418">Kinase</keyword>
<dbReference type="OrthoDB" id="500858at2"/>
<dbReference type="Pfam" id="PF00400">
    <property type="entry name" value="WD40"/>
    <property type="match status" value="10"/>
</dbReference>
<dbReference type="PRINTS" id="PR00320">
    <property type="entry name" value="GPROTEINBRPT"/>
</dbReference>
<dbReference type="GO" id="GO:0004674">
    <property type="term" value="F:protein serine/threonine kinase activity"/>
    <property type="evidence" value="ECO:0007669"/>
    <property type="project" value="UniProtKB-EC"/>
</dbReference>
<dbReference type="SUPFAM" id="SSF50998">
    <property type="entry name" value="Quinoprotein alcohol dehydrogenase-like"/>
    <property type="match status" value="1"/>
</dbReference>
<evidence type="ECO:0000313" key="6">
    <source>
        <dbReference type="EMBL" id="QEH37228.1"/>
    </source>
</evidence>
<dbReference type="PANTHER" id="PTHR19848:SF8">
    <property type="entry name" value="F-BOX AND WD REPEAT DOMAIN CONTAINING 7"/>
    <property type="match status" value="1"/>
</dbReference>
<proteinExistence type="predicted"/>
<feature type="repeat" description="WD" evidence="3">
    <location>
        <begin position="766"/>
        <end position="801"/>
    </location>
</feature>